<dbReference type="FunFam" id="3.40.640.10:FF:000035">
    <property type="entry name" value="O-succinylhomoserine sulfhydrylase"/>
    <property type="match status" value="1"/>
</dbReference>
<gene>
    <name evidence="6" type="ORF">D9615_003834</name>
</gene>
<dbReference type="SUPFAM" id="SSF53383">
    <property type="entry name" value="PLP-dependent transferases"/>
    <property type="match status" value="1"/>
</dbReference>
<accession>A0A8H5HIF4</accession>
<organism evidence="6 7">
    <name type="scientific">Tricholomella constricta</name>
    <dbReference type="NCBI Taxonomy" id="117010"/>
    <lineage>
        <taxon>Eukaryota</taxon>
        <taxon>Fungi</taxon>
        <taxon>Dikarya</taxon>
        <taxon>Basidiomycota</taxon>
        <taxon>Agaricomycotina</taxon>
        <taxon>Agaricomycetes</taxon>
        <taxon>Agaricomycetidae</taxon>
        <taxon>Agaricales</taxon>
        <taxon>Tricholomatineae</taxon>
        <taxon>Lyophyllaceae</taxon>
        <taxon>Tricholomella</taxon>
    </lineage>
</organism>
<dbReference type="CDD" id="cd00614">
    <property type="entry name" value="CGS_like"/>
    <property type="match status" value="1"/>
</dbReference>
<evidence type="ECO:0000256" key="2">
    <source>
        <dbReference type="ARBA" id="ARBA00009077"/>
    </source>
</evidence>
<name>A0A8H5HIF4_9AGAR</name>
<dbReference type="InterPro" id="IPR054542">
    <property type="entry name" value="Cys_met_metab_PP"/>
</dbReference>
<dbReference type="GO" id="GO:0030170">
    <property type="term" value="F:pyridoxal phosphate binding"/>
    <property type="evidence" value="ECO:0007669"/>
    <property type="project" value="InterPro"/>
</dbReference>
<keyword evidence="7" id="KW-1185">Reference proteome</keyword>
<dbReference type="PROSITE" id="PS00868">
    <property type="entry name" value="CYS_MET_METAB_PP"/>
    <property type="match status" value="1"/>
</dbReference>
<sequence>MEYNVKPQHLAALFPIRDRKLRFETLQVHGGTPYKDPATNAKAVPIYQTASFVFDTSAQGAALFDTSSVSGNSNIYSRIGNPTVDVFEKRVAALEGGIAAIAASSGQAAQFMALTCLANSGDNIVSSSYIYGGTHNQLKVLFARYGITTKFAKGDSPEAMEALIDDNTKALYCESIGNPRYNVPDIPALAELAHRHGIPLVVDNTFGACGTVARPLDLGADIIVESATKWIGGHGTTIGGVIVDSGRFNWGKSTKFPGFTTPIEGDGGWVGTNLVGHTFWDVFKEKSFTTKLRYDLLRDLGACLAPQSAWLLIQGLETLSLRVERHLSNSMALAQYLEAHPKVAWVSYLGLPSHAYHETAKRLLKGFGCVLSFGVKGGRGDVVVDNLKLHSSLANIGSVHSLVIHPASTTHSMLKEEERVAAGVTQDLIRISVGTEHIDDIIEDFEIAFAKLDLYEREEAEAVSGALAQTEPEPSPVAVNGKAINGTAVNGVAVNGTVVNGTPVNGVAVNEVAVNGTATNGKEVNGTAINGTAVNGVH</sequence>
<dbReference type="GO" id="GO:0004124">
    <property type="term" value="F:cysteine synthase activity"/>
    <property type="evidence" value="ECO:0007669"/>
    <property type="project" value="TreeGrafter"/>
</dbReference>
<dbReference type="GO" id="GO:0019346">
    <property type="term" value="P:transsulfuration"/>
    <property type="evidence" value="ECO:0007669"/>
    <property type="project" value="InterPro"/>
</dbReference>
<keyword evidence="3" id="KW-0808">Transferase</keyword>
<reference evidence="6 7" key="1">
    <citation type="journal article" date="2020" name="ISME J.">
        <title>Uncovering the hidden diversity of litter-decomposition mechanisms in mushroom-forming fungi.</title>
        <authorList>
            <person name="Floudas D."/>
            <person name="Bentzer J."/>
            <person name="Ahren D."/>
            <person name="Johansson T."/>
            <person name="Persson P."/>
            <person name="Tunlid A."/>
        </authorList>
    </citation>
    <scope>NUCLEOTIDE SEQUENCE [LARGE SCALE GENOMIC DNA]</scope>
    <source>
        <strain evidence="6 7">CBS 661.87</strain>
    </source>
</reference>
<dbReference type="PANTHER" id="PTHR43797">
    <property type="entry name" value="HOMOCYSTEINE/CYSTEINE SYNTHASE"/>
    <property type="match status" value="1"/>
</dbReference>
<dbReference type="GO" id="GO:0071269">
    <property type="term" value="P:L-homocysteine biosynthetic process"/>
    <property type="evidence" value="ECO:0007669"/>
    <property type="project" value="TreeGrafter"/>
</dbReference>
<dbReference type="PANTHER" id="PTHR43797:SF2">
    <property type="entry name" value="HOMOCYSTEINE_CYSTEINE SYNTHASE"/>
    <property type="match status" value="1"/>
</dbReference>
<dbReference type="GO" id="GO:0005737">
    <property type="term" value="C:cytoplasm"/>
    <property type="evidence" value="ECO:0007669"/>
    <property type="project" value="TreeGrafter"/>
</dbReference>
<dbReference type="InterPro" id="IPR006235">
    <property type="entry name" value="OAc-hSer/O-AcSer_sulfhydrylase"/>
</dbReference>
<dbReference type="InterPro" id="IPR015421">
    <property type="entry name" value="PyrdxlP-dep_Trfase_major"/>
</dbReference>
<comment type="cofactor">
    <cofactor evidence="1 5">
        <name>pyridoxal 5'-phosphate</name>
        <dbReference type="ChEBI" id="CHEBI:597326"/>
    </cofactor>
</comment>
<dbReference type="EMBL" id="JAACJP010000006">
    <property type="protein sequence ID" value="KAF5383824.1"/>
    <property type="molecule type" value="Genomic_DNA"/>
</dbReference>
<comment type="caution">
    <text evidence="6">The sequence shown here is derived from an EMBL/GenBank/DDBJ whole genome shotgun (WGS) entry which is preliminary data.</text>
</comment>
<dbReference type="OrthoDB" id="3512640at2759"/>
<dbReference type="GO" id="GO:0006535">
    <property type="term" value="P:cysteine biosynthetic process from serine"/>
    <property type="evidence" value="ECO:0007669"/>
    <property type="project" value="TreeGrafter"/>
</dbReference>
<comment type="similarity">
    <text evidence="2 5">Belongs to the trans-sulfuration enzymes family.</text>
</comment>
<keyword evidence="4 5" id="KW-0663">Pyridoxal phosphate</keyword>
<evidence type="ECO:0000256" key="1">
    <source>
        <dbReference type="ARBA" id="ARBA00001933"/>
    </source>
</evidence>
<evidence type="ECO:0000313" key="6">
    <source>
        <dbReference type="EMBL" id="KAF5383824.1"/>
    </source>
</evidence>
<evidence type="ECO:0000256" key="5">
    <source>
        <dbReference type="RuleBase" id="RU362118"/>
    </source>
</evidence>
<dbReference type="Proteomes" id="UP000565441">
    <property type="component" value="Unassembled WGS sequence"/>
</dbReference>
<dbReference type="InterPro" id="IPR015424">
    <property type="entry name" value="PyrdxlP-dep_Trfase"/>
</dbReference>
<dbReference type="GO" id="GO:0003961">
    <property type="term" value="F:O-acetylhomoserine aminocarboxypropyltransferase activity"/>
    <property type="evidence" value="ECO:0007669"/>
    <property type="project" value="TreeGrafter"/>
</dbReference>
<protein>
    <submittedName>
        <fullName evidence="6">Uncharacterized protein</fullName>
    </submittedName>
</protein>
<dbReference type="Gene3D" id="3.90.1150.10">
    <property type="entry name" value="Aspartate Aminotransferase, domain 1"/>
    <property type="match status" value="1"/>
</dbReference>
<dbReference type="AlphaFoldDB" id="A0A8H5HIF4"/>
<dbReference type="InterPro" id="IPR015422">
    <property type="entry name" value="PyrdxlP-dep_Trfase_small"/>
</dbReference>
<evidence type="ECO:0000313" key="7">
    <source>
        <dbReference type="Proteomes" id="UP000565441"/>
    </source>
</evidence>
<proteinExistence type="inferred from homology"/>
<evidence type="ECO:0000256" key="4">
    <source>
        <dbReference type="ARBA" id="ARBA00022898"/>
    </source>
</evidence>
<dbReference type="NCBIfam" id="TIGR01326">
    <property type="entry name" value="OAH_OAS_sulfhy"/>
    <property type="match status" value="1"/>
</dbReference>
<evidence type="ECO:0000256" key="3">
    <source>
        <dbReference type="ARBA" id="ARBA00022679"/>
    </source>
</evidence>
<dbReference type="Pfam" id="PF01053">
    <property type="entry name" value="Cys_Met_Meta_PP"/>
    <property type="match status" value="1"/>
</dbReference>
<dbReference type="Gene3D" id="3.40.640.10">
    <property type="entry name" value="Type I PLP-dependent aspartate aminotransferase-like (Major domain)"/>
    <property type="match status" value="1"/>
</dbReference>
<dbReference type="InterPro" id="IPR000277">
    <property type="entry name" value="Cys/Met-Metab_PyrdxlP-dep_enz"/>
</dbReference>